<accession>A0AAW0WV18</accession>
<evidence type="ECO:0000256" key="3">
    <source>
        <dbReference type="ARBA" id="ARBA00022741"/>
    </source>
</evidence>
<evidence type="ECO:0000256" key="5">
    <source>
        <dbReference type="ARBA" id="ARBA00022840"/>
    </source>
</evidence>
<dbReference type="SUPFAM" id="SSF56112">
    <property type="entry name" value="Protein kinase-like (PK-like)"/>
    <property type="match status" value="1"/>
</dbReference>
<protein>
    <recommendedName>
        <fullName evidence="10">Protein kinase domain-containing protein</fullName>
    </recommendedName>
</protein>
<dbReference type="GO" id="GO:0008545">
    <property type="term" value="F:JUN kinase kinase activity"/>
    <property type="evidence" value="ECO:0007669"/>
    <property type="project" value="TreeGrafter"/>
</dbReference>
<dbReference type="GO" id="GO:0004674">
    <property type="term" value="F:protein serine/threonine kinase activity"/>
    <property type="evidence" value="ECO:0007669"/>
    <property type="project" value="UniProtKB-KW"/>
</dbReference>
<keyword evidence="3 6" id="KW-0547">Nucleotide-binding</keyword>
<dbReference type="InterPro" id="IPR011009">
    <property type="entry name" value="Kinase-like_dom_sf"/>
</dbReference>
<evidence type="ECO:0000313" key="9">
    <source>
        <dbReference type="Proteomes" id="UP001445076"/>
    </source>
</evidence>
<name>A0AAW0WV18_CHEQU</name>
<dbReference type="AlphaFoldDB" id="A0AAW0WV18"/>
<reference evidence="8 9" key="1">
    <citation type="journal article" date="2024" name="BMC Genomics">
        <title>Genome assembly of redclaw crayfish (Cherax quadricarinatus) provides insights into its immune adaptation and hypoxia tolerance.</title>
        <authorList>
            <person name="Liu Z."/>
            <person name="Zheng J."/>
            <person name="Li H."/>
            <person name="Fang K."/>
            <person name="Wang S."/>
            <person name="He J."/>
            <person name="Zhou D."/>
            <person name="Weng S."/>
            <person name="Chi M."/>
            <person name="Gu Z."/>
            <person name="He J."/>
            <person name="Li F."/>
            <person name="Wang M."/>
        </authorList>
    </citation>
    <scope>NUCLEOTIDE SEQUENCE [LARGE SCALE GENOMIC DNA]</scope>
    <source>
        <strain evidence="8">ZL_2023a</strain>
    </source>
</reference>
<keyword evidence="9" id="KW-1185">Reference proteome</keyword>
<feature type="region of interest" description="Disordered" evidence="7">
    <location>
        <begin position="1"/>
        <end position="21"/>
    </location>
</feature>
<dbReference type="PANTHER" id="PTHR48013:SF15">
    <property type="entry name" value="DUAL SPECIFICITY MITOGEN-ACTIVATED PROTEIN KINASE KINASE 4"/>
    <property type="match status" value="1"/>
</dbReference>
<evidence type="ECO:0000256" key="7">
    <source>
        <dbReference type="SAM" id="MobiDB-lite"/>
    </source>
</evidence>
<evidence type="ECO:0008006" key="10">
    <source>
        <dbReference type="Google" id="ProtNLM"/>
    </source>
</evidence>
<keyword evidence="2" id="KW-0808">Transferase</keyword>
<keyword evidence="4" id="KW-0418">Kinase</keyword>
<comment type="caution">
    <text evidence="8">The sequence shown here is derived from an EMBL/GenBank/DDBJ whole genome shotgun (WGS) entry which is preliminary data.</text>
</comment>
<keyword evidence="5 6" id="KW-0067">ATP-binding</keyword>
<sequence length="155" mass="17090">MAEQQQQQQQPGLNRLGSLGMPCAVSGRRSNLRLAFPGQGRLNNDRPQNNLEFPASGYPTTQIGKSIASVPPPRDKITRGIYQSIQSSGKLKISPELQVEFTADDLRDLGEIGRGGFGTVNKMVHRKSNTIMAVKVVSCDCGFVQQWMRENRNSC</sequence>
<evidence type="ECO:0000313" key="8">
    <source>
        <dbReference type="EMBL" id="KAK8736155.1"/>
    </source>
</evidence>
<dbReference type="InterPro" id="IPR017441">
    <property type="entry name" value="Protein_kinase_ATP_BS"/>
</dbReference>
<dbReference type="GO" id="GO:0043068">
    <property type="term" value="P:positive regulation of programmed cell death"/>
    <property type="evidence" value="ECO:0007669"/>
    <property type="project" value="UniProtKB-ARBA"/>
</dbReference>
<dbReference type="Proteomes" id="UP001445076">
    <property type="component" value="Unassembled WGS sequence"/>
</dbReference>
<proteinExistence type="predicted"/>
<dbReference type="GO" id="GO:0010508">
    <property type="term" value="P:positive regulation of autophagy"/>
    <property type="evidence" value="ECO:0007669"/>
    <property type="project" value="UniProtKB-ARBA"/>
</dbReference>
<feature type="binding site" evidence="6">
    <location>
        <position position="135"/>
    </location>
    <ligand>
        <name>ATP</name>
        <dbReference type="ChEBI" id="CHEBI:30616"/>
    </ligand>
</feature>
<feature type="compositionally biased region" description="Low complexity" evidence="7">
    <location>
        <begin position="1"/>
        <end position="10"/>
    </location>
</feature>
<dbReference type="GO" id="GO:0005524">
    <property type="term" value="F:ATP binding"/>
    <property type="evidence" value="ECO:0007669"/>
    <property type="project" value="UniProtKB-UniRule"/>
</dbReference>
<organism evidence="8 9">
    <name type="scientific">Cherax quadricarinatus</name>
    <name type="common">Australian red claw crayfish</name>
    <dbReference type="NCBI Taxonomy" id="27406"/>
    <lineage>
        <taxon>Eukaryota</taxon>
        <taxon>Metazoa</taxon>
        <taxon>Ecdysozoa</taxon>
        <taxon>Arthropoda</taxon>
        <taxon>Crustacea</taxon>
        <taxon>Multicrustacea</taxon>
        <taxon>Malacostraca</taxon>
        <taxon>Eumalacostraca</taxon>
        <taxon>Eucarida</taxon>
        <taxon>Decapoda</taxon>
        <taxon>Pleocyemata</taxon>
        <taxon>Astacidea</taxon>
        <taxon>Parastacoidea</taxon>
        <taxon>Parastacidae</taxon>
        <taxon>Cherax</taxon>
    </lineage>
</organism>
<dbReference type="EMBL" id="JARKIK010000044">
    <property type="protein sequence ID" value="KAK8736155.1"/>
    <property type="molecule type" value="Genomic_DNA"/>
</dbReference>
<dbReference type="FunFam" id="3.30.200.20:FF:000040">
    <property type="entry name" value="Dual specificity mitogen-activated protein kinase kinase"/>
    <property type="match status" value="1"/>
</dbReference>
<evidence type="ECO:0000256" key="4">
    <source>
        <dbReference type="ARBA" id="ARBA00022777"/>
    </source>
</evidence>
<gene>
    <name evidence="8" type="ORF">OTU49_004849</name>
</gene>
<dbReference type="PANTHER" id="PTHR48013">
    <property type="entry name" value="DUAL SPECIFICITY MITOGEN-ACTIVATED PROTEIN KINASE KINASE 5-RELATED"/>
    <property type="match status" value="1"/>
</dbReference>
<dbReference type="PROSITE" id="PS00107">
    <property type="entry name" value="PROTEIN_KINASE_ATP"/>
    <property type="match status" value="1"/>
</dbReference>
<evidence type="ECO:0000256" key="2">
    <source>
        <dbReference type="ARBA" id="ARBA00022679"/>
    </source>
</evidence>
<keyword evidence="1" id="KW-0723">Serine/threonine-protein kinase</keyword>
<feature type="region of interest" description="Disordered" evidence="7">
    <location>
        <begin position="35"/>
        <end position="75"/>
    </location>
</feature>
<dbReference type="Gene3D" id="3.30.200.20">
    <property type="entry name" value="Phosphorylase Kinase, domain 1"/>
    <property type="match status" value="1"/>
</dbReference>
<evidence type="ECO:0000256" key="6">
    <source>
        <dbReference type="PROSITE-ProRule" id="PRU10141"/>
    </source>
</evidence>
<feature type="compositionally biased region" description="Polar residues" evidence="7">
    <location>
        <begin position="41"/>
        <end position="51"/>
    </location>
</feature>
<evidence type="ECO:0000256" key="1">
    <source>
        <dbReference type="ARBA" id="ARBA00022527"/>
    </source>
</evidence>